<keyword evidence="4" id="KW-1185">Reference proteome</keyword>
<feature type="domain" description="CRAL-TRIO" evidence="2">
    <location>
        <begin position="171"/>
        <end position="330"/>
    </location>
</feature>
<evidence type="ECO:0000313" key="3">
    <source>
        <dbReference type="EMBL" id="CDO52588.1"/>
    </source>
</evidence>
<gene>
    <name evidence="3" type="ORF">BN980_GECA03s04245g</name>
</gene>
<dbReference type="InterPro" id="IPR011074">
    <property type="entry name" value="CRAL/TRIO_N_dom"/>
</dbReference>
<dbReference type="PANTHER" id="PTHR46590:SF1">
    <property type="entry name" value="PHOSPHATIDYLINOSITOL TRANSFER PROTEIN CSR1"/>
    <property type="match status" value="1"/>
</dbReference>
<dbReference type="SUPFAM" id="SSF46938">
    <property type="entry name" value="CRAL/TRIO N-terminal domain"/>
    <property type="match status" value="1"/>
</dbReference>
<protein>
    <submittedName>
        <fullName evidence="3">Similar to Saccharomyces cerevisiae YLR380W CSR1 Phosphatidylinositol transfer protein with a potential role in regulating lipid and fatty acid metabolism under heme-depleted conditions</fullName>
    </submittedName>
</protein>
<dbReference type="InterPro" id="IPR052432">
    <property type="entry name" value="PITP/CRAL-TRIO"/>
</dbReference>
<name>A0A0J9X750_GEOCN</name>
<dbReference type="AlphaFoldDB" id="A0A0J9X750"/>
<evidence type="ECO:0000313" key="4">
    <source>
        <dbReference type="Proteomes" id="UP000242525"/>
    </source>
</evidence>
<evidence type="ECO:0000259" key="2">
    <source>
        <dbReference type="PROSITE" id="PS50191"/>
    </source>
</evidence>
<dbReference type="SMART" id="SM01100">
    <property type="entry name" value="CRAL_TRIO_N"/>
    <property type="match status" value="1"/>
</dbReference>
<dbReference type="STRING" id="1173061.A0A0J9X750"/>
<dbReference type="PROSITE" id="PS50191">
    <property type="entry name" value="CRAL_TRIO"/>
    <property type="match status" value="1"/>
</dbReference>
<dbReference type="Pfam" id="PF03765">
    <property type="entry name" value="CRAL_TRIO_N"/>
    <property type="match status" value="1"/>
</dbReference>
<dbReference type="SMART" id="SM00516">
    <property type="entry name" value="SEC14"/>
    <property type="match status" value="1"/>
</dbReference>
<comment type="caution">
    <text evidence="3">The sequence shown here is derived from an EMBL/GenBank/DDBJ whole genome shotgun (WGS) entry which is preliminary data.</text>
</comment>
<feature type="compositionally biased region" description="Basic and acidic residues" evidence="1">
    <location>
        <begin position="77"/>
        <end position="91"/>
    </location>
</feature>
<dbReference type="OrthoDB" id="43460at2759"/>
<evidence type="ECO:0000256" key="1">
    <source>
        <dbReference type="SAM" id="MobiDB-lite"/>
    </source>
</evidence>
<dbReference type="InterPro" id="IPR036865">
    <property type="entry name" value="CRAL-TRIO_dom_sf"/>
</dbReference>
<feature type="region of interest" description="Disordered" evidence="1">
    <location>
        <begin position="48"/>
        <end position="91"/>
    </location>
</feature>
<dbReference type="Proteomes" id="UP000242525">
    <property type="component" value="Unassembled WGS sequence"/>
</dbReference>
<accession>A0A0J9X750</accession>
<reference evidence="3" key="1">
    <citation type="submission" date="2014-03" db="EMBL/GenBank/DDBJ databases">
        <authorList>
            <person name="Casaregola S."/>
        </authorList>
    </citation>
    <scope>NUCLEOTIDE SEQUENCE [LARGE SCALE GENOMIC DNA]</scope>
    <source>
        <strain evidence="3">CLIB 918</strain>
    </source>
</reference>
<sequence>MTSDTTAKIELIHEPGRIDNIDSDQEQKLKDMWAQILLFTGDIPHSLEATPSTLTSHSEDEEKKKKKKRHLFGIGKNKAEAPPKEEKKHTQEANAFKEVMKDLEPAQAAKLIFMMIKADHPDNLLLRFLRARKWVVKDALHMFGNTIYWRHENKVDDILRLGERVAFENNDEEFLTQLRSNKSYIWGHDFRGRPIVHVKTYNHDPKAQGEKSMEDFTLYIIETARLCLKDPVDTAAVFFDLSNFSMANMDYGPVKFMIHCFANHFPECLGFLLIHNAPWVFTGIWNVIKGWIDPVVASKIKFTKTTEDVAKFIPMEYIEKNLGGNSDHTYVYIEPKEGENDLMNDTATRDKLLAAHDELTAKFINATVDWIKSDDKATNQKTQSIKNDIAAQLMENYWQSDPYIRSRGIFDRNGTIDDFKKLHSENWK</sequence>
<dbReference type="PANTHER" id="PTHR46590">
    <property type="entry name" value="PHOSPHATIDYLINOSITOL TRANSFER PROTEIN CSR1-RELATED"/>
    <property type="match status" value="1"/>
</dbReference>
<dbReference type="InterPro" id="IPR036273">
    <property type="entry name" value="CRAL/TRIO_N_dom_sf"/>
</dbReference>
<organism evidence="3 4">
    <name type="scientific">Geotrichum candidum</name>
    <name type="common">Oospora lactis</name>
    <name type="synonym">Dipodascus geotrichum</name>
    <dbReference type="NCBI Taxonomy" id="1173061"/>
    <lineage>
        <taxon>Eukaryota</taxon>
        <taxon>Fungi</taxon>
        <taxon>Dikarya</taxon>
        <taxon>Ascomycota</taxon>
        <taxon>Saccharomycotina</taxon>
        <taxon>Dipodascomycetes</taxon>
        <taxon>Dipodascales</taxon>
        <taxon>Dipodascaceae</taxon>
        <taxon>Geotrichum</taxon>
    </lineage>
</organism>
<dbReference type="Pfam" id="PF00650">
    <property type="entry name" value="CRAL_TRIO"/>
    <property type="match status" value="1"/>
</dbReference>
<dbReference type="CDD" id="cd00170">
    <property type="entry name" value="SEC14"/>
    <property type="match status" value="1"/>
</dbReference>
<dbReference type="SUPFAM" id="SSF52087">
    <property type="entry name" value="CRAL/TRIO domain"/>
    <property type="match status" value="1"/>
</dbReference>
<dbReference type="InterPro" id="IPR001251">
    <property type="entry name" value="CRAL-TRIO_dom"/>
</dbReference>
<dbReference type="Gene3D" id="3.40.525.10">
    <property type="entry name" value="CRAL-TRIO lipid binding domain"/>
    <property type="match status" value="1"/>
</dbReference>
<proteinExistence type="predicted"/>
<dbReference type="EMBL" id="CCBN010000003">
    <property type="protein sequence ID" value="CDO52588.1"/>
    <property type="molecule type" value="Genomic_DNA"/>
</dbReference>